<comment type="caution">
    <text evidence="6">The sequence shown here is derived from an EMBL/GenBank/DDBJ whole genome shotgun (WGS) entry which is preliminary data.</text>
</comment>
<gene>
    <name evidence="6" type="ORF">RASY3_11200</name>
</gene>
<dbReference type="SUPFAM" id="SSF53850">
    <property type="entry name" value="Periplasmic binding protein-like II"/>
    <property type="match status" value="1"/>
</dbReference>
<sequence length="314" mass="35597">MTLQQLKYVITIVNCGSLSEAAKQLYISQPSLSNAVKELEKELGIEIFRRTPRGMTLSSEGTEFLSYARQVVEQAELLEAHYSGDKKIKRICSISTQHYAFAVEAFVIMLSELDHESYEYTLRETRTGEIIEDVKDLNSEVGILFINDFNRKVILKLLKENNLVFHPLFRADPHVFISKEHPLAKEKQVTYEQLEDYPFVCFEQGQLNSFYFSEEICSTRTFKKQIHVSDRATLFNLLGGLNGYTISSGVLGSDINSGTITAVPLVTDEDMLLGWIENSRTGLSNAAKRYVDTLKKVIDSYGFILLDESSDISQ</sequence>
<dbReference type="PATRIC" id="fig|1341156.4.peg.2184"/>
<evidence type="ECO:0000259" key="5">
    <source>
        <dbReference type="PROSITE" id="PS50931"/>
    </source>
</evidence>
<dbReference type="GO" id="GO:0032993">
    <property type="term" value="C:protein-DNA complex"/>
    <property type="evidence" value="ECO:0007669"/>
    <property type="project" value="TreeGrafter"/>
</dbReference>
<evidence type="ECO:0000313" key="7">
    <source>
        <dbReference type="Proteomes" id="UP000021369"/>
    </source>
</evidence>
<evidence type="ECO:0000313" key="6">
    <source>
        <dbReference type="EMBL" id="EXM38893.1"/>
    </source>
</evidence>
<dbReference type="AlphaFoldDB" id="A0A011VWC1"/>
<dbReference type="PANTHER" id="PTHR30346:SF0">
    <property type="entry name" value="HCA OPERON TRANSCRIPTIONAL ACTIVATOR HCAR"/>
    <property type="match status" value="1"/>
</dbReference>
<dbReference type="Proteomes" id="UP000021369">
    <property type="component" value="Unassembled WGS sequence"/>
</dbReference>
<evidence type="ECO:0000256" key="4">
    <source>
        <dbReference type="ARBA" id="ARBA00023163"/>
    </source>
</evidence>
<dbReference type="OrthoDB" id="9803714at2"/>
<dbReference type="GO" id="GO:0003700">
    <property type="term" value="F:DNA-binding transcription factor activity"/>
    <property type="evidence" value="ECO:0007669"/>
    <property type="project" value="InterPro"/>
</dbReference>
<name>A0A011VWC1_RUMAL</name>
<evidence type="ECO:0000256" key="3">
    <source>
        <dbReference type="ARBA" id="ARBA00023125"/>
    </source>
</evidence>
<dbReference type="InterPro" id="IPR005119">
    <property type="entry name" value="LysR_subst-bd"/>
</dbReference>
<keyword evidence="2" id="KW-0805">Transcription regulation</keyword>
<dbReference type="GO" id="GO:0003677">
    <property type="term" value="F:DNA binding"/>
    <property type="evidence" value="ECO:0007669"/>
    <property type="project" value="UniProtKB-KW"/>
</dbReference>
<accession>A0A011VWC1</accession>
<protein>
    <submittedName>
        <fullName evidence="6">LysR family transcriptional regulator</fullName>
    </submittedName>
</protein>
<keyword evidence="4" id="KW-0804">Transcription</keyword>
<evidence type="ECO:0000256" key="2">
    <source>
        <dbReference type="ARBA" id="ARBA00023015"/>
    </source>
</evidence>
<dbReference type="InterPro" id="IPR036388">
    <property type="entry name" value="WH-like_DNA-bd_sf"/>
</dbReference>
<keyword evidence="7" id="KW-1185">Reference proteome</keyword>
<dbReference type="Gene3D" id="1.10.10.10">
    <property type="entry name" value="Winged helix-like DNA-binding domain superfamily/Winged helix DNA-binding domain"/>
    <property type="match status" value="1"/>
</dbReference>
<organism evidence="6 7">
    <name type="scientific">Ruminococcus albus SY3</name>
    <dbReference type="NCBI Taxonomy" id="1341156"/>
    <lineage>
        <taxon>Bacteria</taxon>
        <taxon>Bacillati</taxon>
        <taxon>Bacillota</taxon>
        <taxon>Clostridia</taxon>
        <taxon>Eubacteriales</taxon>
        <taxon>Oscillospiraceae</taxon>
        <taxon>Ruminococcus</taxon>
    </lineage>
</organism>
<dbReference type="PRINTS" id="PR00039">
    <property type="entry name" value="HTHLYSR"/>
</dbReference>
<proteinExistence type="inferred from homology"/>
<dbReference type="Pfam" id="PF00126">
    <property type="entry name" value="HTH_1"/>
    <property type="match status" value="1"/>
</dbReference>
<feature type="domain" description="HTH lysR-type" evidence="5">
    <location>
        <begin position="1"/>
        <end position="58"/>
    </location>
</feature>
<dbReference type="CDD" id="cd05466">
    <property type="entry name" value="PBP2_LTTR_substrate"/>
    <property type="match status" value="1"/>
</dbReference>
<dbReference type="InterPro" id="IPR000847">
    <property type="entry name" value="LysR_HTH_N"/>
</dbReference>
<keyword evidence="3" id="KW-0238">DNA-binding</keyword>
<dbReference type="SUPFAM" id="SSF46785">
    <property type="entry name" value="Winged helix' DNA-binding domain"/>
    <property type="match status" value="1"/>
</dbReference>
<evidence type="ECO:0000256" key="1">
    <source>
        <dbReference type="ARBA" id="ARBA00009437"/>
    </source>
</evidence>
<dbReference type="InterPro" id="IPR036390">
    <property type="entry name" value="WH_DNA-bd_sf"/>
</dbReference>
<dbReference type="RefSeq" id="WP_024858410.1">
    <property type="nucleotide sequence ID" value="NZ_JEOB01000003.1"/>
</dbReference>
<dbReference type="Gene3D" id="3.40.190.290">
    <property type="match status" value="1"/>
</dbReference>
<dbReference type="PROSITE" id="PS50931">
    <property type="entry name" value="HTH_LYSR"/>
    <property type="match status" value="1"/>
</dbReference>
<dbReference type="EMBL" id="JEOB01000003">
    <property type="protein sequence ID" value="EXM38893.1"/>
    <property type="molecule type" value="Genomic_DNA"/>
</dbReference>
<dbReference type="PANTHER" id="PTHR30346">
    <property type="entry name" value="TRANSCRIPTIONAL DUAL REGULATOR HCAR-RELATED"/>
    <property type="match status" value="1"/>
</dbReference>
<reference evidence="6 7" key="1">
    <citation type="submission" date="2013-06" db="EMBL/GenBank/DDBJ databases">
        <title>Rumen cellulosomics: divergent fiber-degrading strategies revealed by comparative genome-wide analysis of six Ruminococcal strains.</title>
        <authorList>
            <person name="Dassa B."/>
            <person name="Borovok I."/>
            <person name="Lamed R."/>
            <person name="Flint H."/>
            <person name="Yeoman C.J."/>
            <person name="White B."/>
            <person name="Bayer E.A."/>
        </authorList>
    </citation>
    <scope>NUCLEOTIDE SEQUENCE [LARGE SCALE GENOMIC DNA]</scope>
    <source>
        <strain evidence="6 7">SY3</strain>
    </source>
</reference>
<dbReference type="FunFam" id="1.10.10.10:FF:000001">
    <property type="entry name" value="LysR family transcriptional regulator"/>
    <property type="match status" value="1"/>
</dbReference>
<comment type="similarity">
    <text evidence="1">Belongs to the LysR transcriptional regulatory family.</text>
</comment>
<dbReference type="Pfam" id="PF03466">
    <property type="entry name" value="LysR_substrate"/>
    <property type="match status" value="1"/>
</dbReference>